<name>A0AA39L0X5_MICHY</name>
<dbReference type="PROSITE" id="PS51257">
    <property type="entry name" value="PROKAR_LIPOPROTEIN"/>
    <property type="match status" value="1"/>
</dbReference>
<protein>
    <submittedName>
        <fullName evidence="2">Uncharacterized protein</fullName>
    </submittedName>
</protein>
<feature type="compositionally biased region" description="Basic residues" evidence="1">
    <location>
        <begin position="37"/>
        <end position="67"/>
    </location>
</feature>
<evidence type="ECO:0000313" key="2">
    <source>
        <dbReference type="EMBL" id="KAK0180852.1"/>
    </source>
</evidence>
<evidence type="ECO:0000313" key="3">
    <source>
        <dbReference type="Proteomes" id="UP001168972"/>
    </source>
</evidence>
<gene>
    <name evidence="2" type="ORF">PV327_003189</name>
</gene>
<keyword evidence="3" id="KW-1185">Reference proteome</keyword>
<proteinExistence type="predicted"/>
<sequence>MVIADRACLVQAGNVRGGGTSSSTSSCLTAQHHLHHHNHQHNNNHHHHHHNHHQNHHHNNTNHHNHHPSALPSGGQQLISSPYQYADQIVPDRGQPDGLTLVNSGQDAWQSNSSGGTAISAATTAYIDYSWLQMQNG</sequence>
<comment type="caution">
    <text evidence="2">The sequence shown here is derived from an EMBL/GenBank/DDBJ whole genome shotgun (WGS) entry which is preliminary data.</text>
</comment>
<dbReference type="Proteomes" id="UP001168972">
    <property type="component" value="Unassembled WGS sequence"/>
</dbReference>
<evidence type="ECO:0000256" key="1">
    <source>
        <dbReference type="SAM" id="MobiDB-lite"/>
    </source>
</evidence>
<dbReference type="EMBL" id="JAQQBR010000002">
    <property type="protein sequence ID" value="KAK0180852.1"/>
    <property type="molecule type" value="Genomic_DNA"/>
</dbReference>
<feature type="region of interest" description="Disordered" evidence="1">
    <location>
        <begin position="37"/>
        <end position="78"/>
    </location>
</feature>
<organism evidence="2 3">
    <name type="scientific">Microctonus hyperodae</name>
    <name type="common">Parasitoid wasp</name>
    <dbReference type="NCBI Taxonomy" id="165561"/>
    <lineage>
        <taxon>Eukaryota</taxon>
        <taxon>Metazoa</taxon>
        <taxon>Ecdysozoa</taxon>
        <taxon>Arthropoda</taxon>
        <taxon>Hexapoda</taxon>
        <taxon>Insecta</taxon>
        <taxon>Pterygota</taxon>
        <taxon>Neoptera</taxon>
        <taxon>Endopterygota</taxon>
        <taxon>Hymenoptera</taxon>
        <taxon>Apocrita</taxon>
        <taxon>Ichneumonoidea</taxon>
        <taxon>Braconidae</taxon>
        <taxon>Euphorinae</taxon>
        <taxon>Microctonus</taxon>
    </lineage>
</organism>
<reference evidence="2" key="2">
    <citation type="submission" date="2023-03" db="EMBL/GenBank/DDBJ databases">
        <authorList>
            <person name="Inwood S.N."/>
            <person name="Skelly J.G."/>
            <person name="Guhlin J."/>
            <person name="Harrop T.W.R."/>
            <person name="Goldson S.G."/>
            <person name="Dearden P.K."/>
        </authorList>
    </citation>
    <scope>NUCLEOTIDE SEQUENCE</scope>
    <source>
        <strain evidence="2">Lincoln</strain>
        <tissue evidence="2">Whole body</tissue>
    </source>
</reference>
<accession>A0AA39L0X5</accession>
<dbReference type="AlphaFoldDB" id="A0AA39L0X5"/>
<reference evidence="2" key="1">
    <citation type="journal article" date="2023" name="bioRxiv">
        <title>Scaffold-level genome assemblies of two parasitoid biocontrol wasps reveal the parthenogenesis mechanism and an associated novel virus.</title>
        <authorList>
            <person name="Inwood S."/>
            <person name="Skelly J."/>
            <person name="Guhlin J."/>
            <person name="Harrop T."/>
            <person name="Goldson S."/>
            <person name="Dearden P."/>
        </authorList>
    </citation>
    <scope>NUCLEOTIDE SEQUENCE</scope>
    <source>
        <strain evidence="2">Lincoln</strain>
        <tissue evidence="2">Whole body</tissue>
    </source>
</reference>